<dbReference type="GO" id="GO:0015485">
    <property type="term" value="F:cholesterol binding"/>
    <property type="evidence" value="ECO:0007669"/>
    <property type="project" value="TreeGrafter"/>
</dbReference>
<dbReference type="PANTHER" id="PTHR15351">
    <property type="entry name" value="ERLIN (ER LIPID RAFT ASSOCIATED PROTEIN) HOMOLOG"/>
    <property type="match status" value="1"/>
</dbReference>
<keyword evidence="4" id="KW-0256">Endoplasmic reticulum</keyword>
<comment type="similarity">
    <text evidence="2">Belongs to the band 7/mec-2 family.</text>
</comment>
<reference evidence="10" key="2">
    <citation type="submission" date="2023-05" db="EMBL/GenBank/DDBJ databases">
        <authorList>
            <person name="Schelkunov M.I."/>
        </authorList>
    </citation>
    <scope>NUCLEOTIDE SEQUENCE</scope>
    <source>
        <strain evidence="10">Hsosn_3</strain>
        <tissue evidence="10">Leaf</tissue>
    </source>
</reference>
<organism evidence="10 11">
    <name type="scientific">Heracleum sosnowskyi</name>
    <dbReference type="NCBI Taxonomy" id="360622"/>
    <lineage>
        <taxon>Eukaryota</taxon>
        <taxon>Viridiplantae</taxon>
        <taxon>Streptophyta</taxon>
        <taxon>Embryophyta</taxon>
        <taxon>Tracheophyta</taxon>
        <taxon>Spermatophyta</taxon>
        <taxon>Magnoliopsida</taxon>
        <taxon>eudicotyledons</taxon>
        <taxon>Gunneridae</taxon>
        <taxon>Pentapetalae</taxon>
        <taxon>asterids</taxon>
        <taxon>campanulids</taxon>
        <taxon>Apiales</taxon>
        <taxon>Apiaceae</taxon>
        <taxon>Apioideae</taxon>
        <taxon>apioid superclade</taxon>
        <taxon>Tordylieae</taxon>
        <taxon>Tordyliinae</taxon>
        <taxon>Heracleum</taxon>
    </lineage>
</organism>
<evidence type="ECO:0000256" key="2">
    <source>
        <dbReference type="ARBA" id="ARBA00008164"/>
    </source>
</evidence>
<feature type="domain" description="Band 7" evidence="9">
    <location>
        <begin position="19"/>
        <end position="185"/>
    </location>
</feature>
<keyword evidence="8" id="KW-0325">Glycoprotein</keyword>
<evidence type="ECO:0000256" key="8">
    <source>
        <dbReference type="ARBA" id="ARBA00023180"/>
    </source>
</evidence>
<gene>
    <name evidence="10" type="ORF">POM88_000971</name>
</gene>
<evidence type="ECO:0000256" key="4">
    <source>
        <dbReference type="ARBA" id="ARBA00022824"/>
    </source>
</evidence>
<dbReference type="InterPro" id="IPR001107">
    <property type="entry name" value="Band_7"/>
</dbReference>
<dbReference type="PANTHER" id="PTHR15351:SF3">
    <property type="entry name" value="ERLIN"/>
    <property type="match status" value="1"/>
</dbReference>
<dbReference type="Proteomes" id="UP001237642">
    <property type="component" value="Unassembled WGS sequence"/>
</dbReference>
<evidence type="ECO:0000256" key="1">
    <source>
        <dbReference type="ARBA" id="ARBA00004648"/>
    </source>
</evidence>
<protein>
    <submittedName>
        <fullName evidence="10">Erlin-2</fullName>
    </submittedName>
</protein>
<keyword evidence="7" id="KW-0472">Membrane</keyword>
<evidence type="ECO:0000256" key="3">
    <source>
        <dbReference type="ARBA" id="ARBA00022692"/>
    </source>
</evidence>
<dbReference type="GO" id="GO:0005789">
    <property type="term" value="C:endoplasmic reticulum membrane"/>
    <property type="evidence" value="ECO:0007669"/>
    <property type="project" value="UniProtKB-SubCell"/>
</dbReference>
<name>A0AAD8JEY3_9APIA</name>
<dbReference type="EMBL" id="JAUIZM010000001">
    <property type="protein sequence ID" value="KAK1401366.1"/>
    <property type="molecule type" value="Genomic_DNA"/>
</dbReference>
<evidence type="ECO:0000259" key="9">
    <source>
        <dbReference type="SMART" id="SM00244"/>
    </source>
</evidence>
<evidence type="ECO:0000256" key="7">
    <source>
        <dbReference type="ARBA" id="ARBA00023136"/>
    </source>
</evidence>
<accession>A0AAD8JEY3</accession>
<dbReference type="GO" id="GO:0031625">
    <property type="term" value="F:ubiquitin protein ligase binding"/>
    <property type="evidence" value="ECO:0007669"/>
    <property type="project" value="InterPro"/>
</dbReference>
<evidence type="ECO:0000313" key="10">
    <source>
        <dbReference type="EMBL" id="KAK1401366.1"/>
    </source>
</evidence>
<proteinExistence type="inferred from homology"/>
<keyword evidence="5" id="KW-0735">Signal-anchor</keyword>
<evidence type="ECO:0000313" key="11">
    <source>
        <dbReference type="Proteomes" id="UP001237642"/>
    </source>
</evidence>
<comment type="caution">
    <text evidence="10">The sequence shown here is derived from an EMBL/GenBank/DDBJ whole genome shotgun (WGS) entry which is preliminary data.</text>
</comment>
<reference evidence="10" key="1">
    <citation type="submission" date="2023-02" db="EMBL/GenBank/DDBJ databases">
        <title>Genome of toxic invasive species Heracleum sosnowskyi carries increased number of genes despite the absence of recent whole-genome duplications.</title>
        <authorList>
            <person name="Schelkunov M."/>
            <person name="Shtratnikova V."/>
            <person name="Makarenko M."/>
            <person name="Klepikova A."/>
            <person name="Omelchenko D."/>
            <person name="Novikova G."/>
            <person name="Obukhova E."/>
            <person name="Bogdanov V."/>
            <person name="Penin A."/>
            <person name="Logacheva M."/>
        </authorList>
    </citation>
    <scope>NUCLEOTIDE SEQUENCE</scope>
    <source>
        <strain evidence="10">Hsosn_3</strain>
        <tissue evidence="10">Leaf</tissue>
    </source>
</reference>
<comment type="subcellular location">
    <subcellularLocation>
        <location evidence="1">Endoplasmic reticulum membrane</location>
        <topology evidence="1">Single-pass type II membrane protein</topology>
    </subcellularLocation>
</comment>
<evidence type="ECO:0000256" key="6">
    <source>
        <dbReference type="ARBA" id="ARBA00022989"/>
    </source>
</evidence>
<dbReference type="InterPro" id="IPR033294">
    <property type="entry name" value="Erlin1/2"/>
</dbReference>
<dbReference type="AlphaFoldDB" id="A0AAD8JEY3"/>
<dbReference type="SMART" id="SM00244">
    <property type="entry name" value="PHB"/>
    <property type="match status" value="1"/>
</dbReference>
<keyword evidence="6" id="KW-1133">Transmembrane helix</keyword>
<keyword evidence="11" id="KW-1185">Reference proteome</keyword>
<sequence>MEYENSCRVLASTSAGSISIVHQVPEGHLGVYWRGGALLKTLTDPGFHLKLPLISEFQPIQVTLQTDQARNIPCGTKGGVMISFEKIEVVNHLYKDYVFETLQSYGAQYDKIWIYDRIYHMINQFCSCHSLQEVYVDVFDQIEEVLKEALQADCRHYAPGIEILSVHVTKPVIPNIIRRSFELMEERIKMEQKLAEQNSIRKQEDIRNAIYLCKEKSIANADFFSSWSSSSLKQLLTTPNIIWQQGTWHDFRPETSRKLFPIRPKLEQLGSSLAQGIIW</sequence>
<evidence type="ECO:0000256" key="5">
    <source>
        <dbReference type="ARBA" id="ARBA00022968"/>
    </source>
</evidence>
<keyword evidence="3" id="KW-0812">Transmembrane</keyword>
<dbReference type="GO" id="GO:0032933">
    <property type="term" value="P:SREBP signaling pathway"/>
    <property type="evidence" value="ECO:0007669"/>
    <property type="project" value="TreeGrafter"/>
</dbReference>
<dbReference type="Pfam" id="PF01145">
    <property type="entry name" value="Band_7"/>
    <property type="match status" value="1"/>
</dbReference>